<proteinExistence type="predicted"/>
<dbReference type="Gene3D" id="3.30.60.160">
    <property type="match status" value="1"/>
</dbReference>
<keyword evidence="18" id="KW-1185">Reference proteome</keyword>
<feature type="compositionally biased region" description="Basic and acidic residues" evidence="12">
    <location>
        <begin position="1347"/>
        <end position="1356"/>
    </location>
</feature>
<feature type="compositionally biased region" description="Polar residues" evidence="12">
    <location>
        <begin position="752"/>
        <end position="765"/>
    </location>
</feature>
<feature type="transmembrane region" description="Helical" evidence="13">
    <location>
        <begin position="427"/>
        <end position="449"/>
    </location>
</feature>
<dbReference type="InterPro" id="IPR038603">
    <property type="entry name" value="Znf_FCS_sf"/>
</dbReference>
<feature type="transmembrane region" description="Helical" evidence="13">
    <location>
        <begin position="9"/>
        <end position="28"/>
    </location>
</feature>
<dbReference type="CDD" id="cd17431">
    <property type="entry name" value="MFS_GLUT_Class1"/>
    <property type="match status" value="1"/>
</dbReference>
<keyword evidence="5 11" id="KW-0863">Zinc-finger</keyword>
<dbReference type="NCBIfam" id="TIGR00879">
    <property type="entry name" value="SP"/>
    <property type="match status" value="1"/>
</dbReference>
<organism evidence="17 18">
    <name type="scientific">Characodon lateralis</name>
    <dbReference type="NCBI Taxonomy" id="208331"/>
    <lineage>
        <taxon>Eukaryota</taxon>
        <taxon>Metazoa</taxon>
        <taxon>Chordata</taxon>
        <taxon>Craniata</taxon>
        <taxon>Vertebrata</taxon>
        <taxon>Euteleostomi</taxon>
        <taxon>Actinopterygii</taxon>
        <taxon>Neopterygii</taxon>
        <taxon>Teleostei</taxon>
        <taxon>Neoteleostei</taxon>
        <taxon>Acanthomorphata</taxon>
        <taxon>Ovalentaria</taxon>
        <taxon>Atherinomorphae</taxon>
        <taxon>Cyprinodontiformes</taxon>
        <taxon>Goodeidae</taxon>
        <taxon>Characodon</taxon>
    </lineage>
</organism>
<protein>
    <recommendedName>
        <fullName evidence="19">Polyhomeotic-like protein 1</fullName>
    </recommendedName>
</protein>
<evidence type="ECO:0000256" key="13">
    <source>
        <dbReference type="SAM" id="Phobius"/>
    </source>
</evidence>
<dbReference type="PANTHER" id="PTHR23503:SF91">
    <property type="entry name" value="SOLUTE CARRIER FAMILY 2, FACILITATED GLUCOSE TRANSPORTER MEMBER 3 ISOFORM X1"/>
    <property type="match status" value="1"/>
</dbReference>
<evidence type="ECO:0000256" key="9">
    <source>
        <dbReference type="ARBA" id="ARBA00023136"/>
    </source>
</evidence>
<keyword evidence="3 13" id="KW-0812">Transmembrane</keyword>
<dbReference type="Pfam" id="PF00536">
    <property type="entry name" value="SAM_1"/>
    <property type="match status" value="1"/>
</dbReference>
<evidence type="ECO:0000256" key="3">
    <source>
        <dbReference type="ARBA" id="ARBA00022692"/>
    </source>
</evidence>
<dbReference type="InterPro" id="IPR036259">
    <property type="entry name" value="MFS_trans_sf"/>
</dbReference>
<evidence type="ECO:0000259" key="15">
    <source>
        <dbReference type="PROSITE" id="PS50850"/>
    </source>
</evidence>
<keyword evidence="6" id="KW-0862">Zinc</keyword>
<keyword evidence="7 13" id="KW-1133">Transmembrane helix</keyword>
<accession>A0ABU7F0E4</accession>
<evidence type="ECO:0000259" key="16">
    <source>
        <dbReference type="PROSITE" id="PS51024"/>
    </source>
</evidence>
<feature type="transmembrane region" description="Helical" evidence="13">
    <location>
        <begin position="186"/>
        <end position="207"/>
    </location>
</feature>
<dbReference type="PRINTS" id="PR00171">
    <property type="entry name" value="SUGRTRNSPORT"/>
</dbReference>
<name>A0ABU7F0E4_9TELE</name>
<feature type="domain" description="Major facilitator superfamily (MFS) profile" evidence="15">
    <location>
        <begin position="15"/>
        <end position="455"/>
    </location>
</feature>
<evidence type="ECO:0000256" key="1">
    <source>
        <dbReference type="ARBA" id="ARBA00004123"/>
    </source>
</evidence>
<evidence type="ECO:0000256" key="5">
    <source>
        <dbReference type="ARBA" id="ARBA00022771"/>
    </source>
</evidence>
<feature type="region of interest" description="Disordered" evidence="12">
    <location>
        <begin position="521"/>
        <end position="549"/>
    </location>
</feature>
<dbReference type="PANTHER" id="PTHR23503">
    <property type="entry name" value="SOLUTE CARRIER FAMILY 2"/>
    <property type="match status" value="1"/>
</dbReference>
<dbReference type="InterPro" id="IPR005829">
    <property type="entry name" value="Sugar_transporter_CS"/>
</dbReference>
<dbReference type="SUPFAM" id="SSF103473">
    <property type="entry name" value="MFS general substrate transporter"/>
    <property type="match status" value="1"/>
</dbReference>
<dbReference type="Pfam" id="PF21319">
    <property type="entry name" value="zf-FCS_1"/>
    <property type="match status" value="1"/>
</dbReference>
<feature type="compositionally biased region" description="Acidic residues" evidence="12">
    <location>
        <begin position="1357"/>
        <end position="1367"/>
    </location>
</feature>
<evidence type="ECO:0000256" key="12">
    <source>
        <dbReference type="SAM" id="MobiDB-lite"/>
    </source>
</evidence>
<feature type="transmembrane region" description="Helical" evidence="13">
    <location>
        <begin position="63"/>
        <end position="85"/>
    </location>
</feature>
<feature type="transmembrane region" description="Helical" evidence="13">
    <location>
        <begin position="335"/>
        <end position="356"/>
    </location>
</feature>
<dbReference type="PROSITE" id="PS50850">
    <property type="entry name" value="MFS"/>
    <property type="match status" value="1"/>
</dbReference>
<feature type="domain" description="SAM" evidence="14">
    <location>
        <begin position="1402"/>
        <end position="1465"/>
    </location>
</feature>
<feature type="compositionally biased region" description="Low complexity" evidence="12">
    <location>
        <begin position="833"/>
        <end position="845"/>
    </location>
</feature>
<reference evidence="17 18" key="1">
    <citation type="submission" date="2021-06" db="EMBL/GenBank/DDBJ databases">
        <authorList>
            <person name="Palmer J.M."/>
        </authorList>
    </citation>
    <scope>NUCLEOTIDE SEQUENCE [LARGE SCALE GENOMIC DNA]</scope>
    <source>
        <strain evidence="17 18">CL_MEX2019</strain>
        <tissue evidence="17">Muscle</tissue>
    </source>
</reference>
<feature type="domain" description="FCS-type" evidence="16">
    <location>
        <begin position="1238"/>
        <end position="1272"/>
    </location>
</feature>
<feature type="compositionally biased region" description="Low complexity" evidence="12">
    <location>
        <begin position="733"/>
        <end position="751"/>
    </location>
</feature>
<dbReference type="InterPro" id="IPR001660">
    <property type="entry name" value="SAM"/>
</dbReference>
<feature type="transmembrane region" description="Helical" evidence="13">
    <location>
        <begin position="156"/>
        <end position="174"/>
    </location>
</feature>
<dbReference type="PROSITE" id="PS00216">
    <property type="entry name" value="SUGAR_TRANSPORT_1"/>
    <property type="match status" value="1"/>
</dbReference>
<evidence type="ECO:0000256" key="6">
    <source>
        <dbReference type="ARBA" id="ARBA00022833"/>
    </source>
</evidence>
<dbReference type="PROSITE" id="PS51024">
    <property type="entry name" value="ZF_FCS"/>
    <property type="match status" value="1"/>
</dbReference>
<feature type="transmembrane region" description="Helical" evidence="13">
    <location>
        <begin position="97"/>
        <end position="115"/>
    </location>
</feature>
<dbReference type="InterPro" id="IPR003663">
    <property type="entry name" value="Sugar/inositol_transpt"/>
</dbReference>
<sequence length="1465" mass="154804">MEGQEKQVTCYLLFSLGTAVIGSLQFGYNTGVINAPEQKLRSFFNNTWMERYGEPISPGVCTIVWSVAVAIFSVGGMVGSFSVGIMANRFGRRRSMFLVNILAVIGGLLMGFSTICSSYEMVIAGRLVIGLFCGLFTGLTPMYVGEVSPTPLRGAFGTLHQLGVVVGILIAQIFGLEVLLGSDKLWPLLLALTVAPAVLQCILLPFCPESPRFLLINLKQEDQAHKALVRLRGMEDVNKELQEMKEESAKMAIEKKVTIAELFRSATYRQPLLIAVMLQLSQQLSGINAVFYYSTGIFSSAGVKQPIYATIGAGIVNTIFTVVSLFLVEKAGRRTLHLLGLGGMAVSALVMTFSLLLKHIPAMSYIAILAVMFFVAMFELGPGPIPWFIVAELFSQGPRPAAMAVAGCCNWTANFLVGMSFPKLVEWCGAWVFLIFTAFLVIFFIFTFIKVPETKGKTFDEIARGFGAAQTPATSSAEDPAPTPSTAVTLPASSPEKEKVPLVEAPTAALAAAQTATPAAAAVAPPATETTPLKNYSSAQREQKSLSRQAEEHVFYVGIGDAMEADGEQNQQGASTNGSTSSGTSSRPSPMNSMSAYERQAVQALQALQRQPNAAQYFQQLMLQQQINSAQLQNLAAVQQVKATLAASRQSCPSSSSSQTTSTTVASVTSGAGSTTSSRPLGASATSTISQSVLLSGPAGGQGQMYLRVNRSLRTPIPSQLIFMPGSTATAAMATVAQQPQTQQQQEVTPASSSSSQTDNDQAQNLAIRGVSSPKGVGVKTEAADRTDSAAYSLVQPSHPSTPQSPTKPSPQPPHIKIPTYPQPTNLKAHAASSSGGSSSSSSSIPLSQLLLHGTRTLATGTTAPTAAHALVLTSNATSQAHGYPVGTATIKPAVNAQTLVVQPLQKTALSTEKSGHPNGPIPIQPKTLQGLRLPLQLPSRNPPPILPAPPTASSSNHPSQPPHIPVQIVGARQSTLGGTQALALTRGSCSQDGAAVLSSSSSLLTMVASIASREGGVVGRGVGLKTLQTPQEAPPSAQAPQMHHQTNQSSAQSQNGPSAHSPASSQLQTITAPPPSESRSTHSLPQVTEEQKRAGVTINGDSSGRQTPQGKQASAALKRKSDSGSANDEDGPSLPRLQSVRDHTSTPPGNPISAGSASPPLTSSTPTPVLSVSRGACGQGERASPPQAVVKPQVLTHLIEGFVIQEGAEPFPICGPAKDSAGEDITDDSPDTNQSEMVTTATVLKCEYCKNFAPASQFRGTKRFCSMSCAKRYNVSFRQNFTMRHSHSQRQDRDHTIDQDQDQDQKQGHFSNSDEEGGIARRRVPRRTSSEIASAKIAGRPVPAKCRSESSHSEEESSGQEDEEDAMSLSPASSASCHQPPPPAVTESSAPNCLPPSPTQWTVEEVSQFISSLQGCEELASQFLSQEIDGQALLLLKEEHLMSTMNIKLGPALKICAHINNLRD</sequence>
<feature type="compositionally biased region" description="Polar residues" evidence="12">
    <location>
        <begin position="1100"/>
        <end position="1113"/>
    </location>
</feature>
<keyword evidence="9 13" id="KW-0472">Membrane</keyword>
<dbReference type="Pfam" id="PF00083">
    <property type="entry name" value="Sugar_tr"/>
    <property type="match status" value="1"/>
</dbReference>
<evidence type="ECO:0000313" key="18">
    <source>
        <dbReference type="Proteomes" id="UP001352852"/>
    </source>
</evidence>
<feature type="region of interest" description="Disordered" evidence="12">
    <location>
        <begin position="1028"/>
        <end position="1189"/>
    </location>
</feature>
<feature type="transmembrane region" description="Helical" evidence="13">
    <location>
        <begin position="121"/>
        <end position="144"/>
    </location>
</feature>
<feature type="region of interest" description="Disordered" evidence="12">
    <location>
        <begin position="1284"/>
        <end position="1398"/>
    </location>
</feature>
<dbReference type="Gene3D" id="1.10.150.50">
    <property type="entry name" value="Transcription Factor, Ets-1"/>
    <property type="match status" value="1"/>
</dbReference>
<feature type="region of interest" description="Disordered" evidence="12">
    <location>
        <begin position="470"/>
        <end position="499"/>
    </location>
</feature>
<dbReference type="InterPro" id="IPR005828">
    <property type="entry name" value="MFS_sugar_transport-like"/>
</dbReference>
<dbReference type="InterPro" id="IPR045263">
    <property type="entry name" value="GLUT"/>
</dbReference>
<dbReference type="InterPro" id="IPR020846">
    <property type="entry name" value="MFS_dom"/>
</dbReference>
<dbReference type="Gene3D" id="1.20.1250.20">
    <property type="entry name" value="MFS general substrate transporter like domains"/>
    <property type="match status" value="1"/>
</dbReference>
<dbReference type="SMART" id="SM00454">
    <property type="entry name" value="SAM"/>
    <property type="match status" value="1"/>
</dbReference>
<feature type="transmembrane region" description="Helical" evidence="13">
    <location>
        <begin position="272"/>
        <end position="295"/>
    </location>
</feature>
<dbReference type="SUPFAM" id="SSF47769">
    <property type="entry name" value="SAM/Pointed domain"/>
    <property type="match status" value="1"/>
</dbReference>
<evidence type="ECO:0000256" key="8">
    <source>
        <dbReference type="ARBA" id="ARBA00023125"/>
    </source>
</evidence>
<feature type="compositionally biased region" description="Low complexity" evidence="12">
    <location>
        <begin position="1029"/>
        <end position="1042"/>
    </location>
</feature>
<keyword evidence="8" id="KW-0238">DNA-binding</keyword>
<evidence type="ECO:0008006" key="19">
    <source>
        <dbReference type="Google" id="ProtNLM"/>
    </source>
</evidence>
<evidence type="ECO:0000256" key="10">
    <source>
        <dbReference type="ARBA" id="ARBA00023242"/>
    </source>
</evidence>
<feature type="transmembrane region" description="Helical" evidence="13">
    <location>
        <begin position="307"/>
        <end position="328"/>
    </location>
</feature>
<dbReference type="EMBL" id="JAHUTJ010073926">
    <property type="protein sequence ID" value="MED6292736.1"/>
    <property type="molecule type" value="Genomic_DNA"/>
</dbReference>
<dbReference type="InterPro" id="IPR012313">
    <property type="entry name" value="Znf_FCS"/>
</dbReference>
<feature type="compositionally biased region" description="Pro residues" evidence="12">
    <location>
        <begin position="806"/>
        <end position="816"/>
    </location>
</feature>
<feature type="transmembrane region" description="Helical" evidence="13">
    <location>
        <begin position="362"/>
        <end position="380"/>
    </location>
</feature>
<feature type="compositionally biased region" description="Low complexity" evidence="12">
    <location>
        <begin position="1154"/>
        <end position="1174"/>
    </location>
</feature>
<dbReference type="InterPro" id="IPR013761">
    <property type="entry name" value="SAM/pointed_sf"/>
</dbReference>
<feature type="compositionally biased region" description="Pro residues" evidence="12">
    <location>
        <begin position="941"/>
        <end position="951"/>
    </location>
</feature>
<feature type="region of interest" description="Disordered" evidence="12">
    <location>
        <begin position="733"/>
        <end position="845"/>
    </location>
</feature>
<feature type="compositionally biased region" description="Polar residues" evidence="12">
    <location>
        <begin position="1044"/>
        <end position="1089"/>
    </location>
</feature>
<evidence type="ECO:0000313" key="17">
    <source>
        <dbReference type="EMBL" id="MED6292736.1"/>
    </source>
</evidence>
<comment type="caution">
    <text evidence="17">The sequence shown here is derived from an EMBL/GenBank/DDBJ whole genome shotgun (WGS) entry which is preliminary data.</text>
</comment>
<feature type="compositionally biased region" description="Low complexity" evidence="12">
    <location>
        <begin position="649"/>
        <end position="680"/>
    </location>
</feature>
<feature type="region of interest" description="Disordered" evidence="12">
    <location>
        <begin position="935"/>
        <end position="966"/>
    </location>
</feature>
<feature type="compositionally biased region" description="Low complexity" evidence="12">
    <location>
        <begin position="796"/>
        <end position="805"/>
    </location>
</feature>
<feature type="region of interest" description="Disordered" evidence="12">
    <location>
        <begin position="649"/>
        <end position="683"/>
    </location>
</feature>
<dbReference type="PROSITE" id="PS50105">
    <property type="entry name" value="SAM_DOMAIN"/>
    <property type="match status" value="1"/>
</dbReference>
<comment type="subcellular location">
    <subcellularLocation>
        <location evidence="2">Membrane</location>
        <topology evidence="2">Multi-pass membrane protein</topology>
    </subcellularLocation>
    <subcellularLocation>
        <location evidence="1">Nucleus</location>
    </subcellularLocation>
</comment>
<dbReference type="PROSITE" id="PS00217">
    <property type="entry name" value="SUGAR_TRANSPORT_2"/>
    <property type="match status" value="1"/>
</dbReference>
<keyword evidence="4" id="KW-0479">Metal-binding</keyword>
<feature type="compositionally biased region" description="Low complexity" evidence="12">
    <location>
        <begin position="575"/>
        <end position="595"/>
    </location>
</feature>
<evidence type="ECO:0000256" key="11">
    <source>
        <dbReference type="PROSITE-ProRule" id="PRU00367"/>
    </source>
</evidence>
<feature type="region of interest" description="Disordered" evidence="12">
    <location>
        <begin position="567"/>
        <end position="595"/>
    </location>
</feature>
<evidence type="ECO:0000259" key="14">
    <source>
        <dbReference type="PROSITE" id="PS50105"/>
    </source>
</evidence>
<feature type="compositionally biased region" description="Basic and acidic residues" evidence="12">
    <location>
        <begin position="1290"/>
        <end position="1308"/>
    </location>
</feature>
<evidence type="ECO:0000256" key="2">
    <source>
        <dbReference type="ARBA" id="ARBA00004141"/>
    </source>
</evidence>
<evidence type="ECO:0000256" key="7">
    <source>
        <dbReference type="ARBA" id="ARBA00022989"/>
    </source>
</evidence>
<dbReference type="CDD" id="cd09577">
    <property type="entry name" value="SAM_Ph1_2_3"/>
    <property type="match status" value="1"/>
</dbReference>
<dbReference type="Proteomes" id="UP001352852">
    <property type="component" value="Unassembled WGS sequence"/>
</dbReference>
<keyword evidence="10" id="KW-0539">Nucleus</keyword>
<evidence type="ECO:0000256" key="4">
    <source>
        <dbReference type="ARBA" id="ARBA00022723"/>
    </source>
</evidence>
<feature type="compositionally biased region" description="Low complexity" evidence="12">
    <location>
        <begin position="521"/>
        <end position="533"/>
    </location>
</feature>
<gene>
    <name evidence="17" type="ORF">CHARACLAT_003484</name>
</gene>